<reference evidence="1 2" key="1">
    <citation type="submission" date="2019-04" db="EMBL/GenBank/DDBJ databases">
        <title>Lysinibacillus genome sequencing.</title>
        <authorList>
            <person name="Dunlap C."/>
        </authorList>
    </citation>
    <scope>NUCLEOTIDE SEQUENCE [LARGE SCALE GENOMIC DNA]</scope>
    <source>
        <strain evidence="1 2">NBRC 109424</strain>
    </source>
</reference>
<dbReference type="RefSeq" id="WP_052599470.1">
    <property type="nucleotide sequence ID" value="NZ_CP006837.1"/>
</dbReference>
<evidence type="ECO:0000313" key="2">
    <source>
        <dbReference type="Proteomes" id="UP000308539"/>
    </source>
</evidence>
<protein>
    <recommendedName>
        <fullName evidence="3">Tetratricopeptide repeat protein</fullName>
    </recommendedName>
</protein>
<sequence>MLKNLEHQILSFNFKEAEALYHKSDFDQFQSQLISIAYDNGNMMNYTFLHYLLMKEESVELHNLALSLFICSLTHIEGAYHCTLFHAERLVTLPNEQDPDTLEHLLFLN</sequence>
<evidence type="ECO:0008006" key="3">
    <source>
        <dbReference type="Google" id="ProtNLM"/>
    </source>
</evidence>
<evidence type="ECO:0000313" key="1">
    <source>
        <dbReference type="EMBL" id="TKI67599.1"/>
    </source>
</evidence>
<gene>
    <name evidence="1" type="ORF">FC752_01020</name>
</gene>
<keyword evidence="2" id="KW-1185">Reference proteome</keyword>
<organism evidence="1 2">
    <name type="scientific">Lysinibacillus varians</name>
    <dbReference type="NCBI Taxonomy" id="1145276"/>
    <lineage>
        <taxon>Bacteria</taxon>
        <taxon>Bacillati</taxon>
        <taxon>Bacillota</taxon>
        <taxon>Bacilli</taxon>
        <taxon>Bacillales</taxon>
        <taxon>Bacillaceae</taxon>
        <taxon>Lysinibacillus</taxon>
    </lineage>
</organism>
<dbReference type="Proteomes" id="UP000308539">
    <property type="component" value="Unassembled WGS sequence"/>
</dbReference>
<comment type="caution">
    <text evidence="1">The sequence shown here is derived from an EMBL/GenBank/DDBJ whole genome shotgun (WGS) entry which is preliminary data.</text>
</comment>
<dbReference type="EMBL" id="SZPV01000004">
    <property type="protein sequence ID" value="TKI67599.1"/>
    <property type="molecule type" value="Genomic_DNA"/>
</dbReference>
<proteinExistence type="predicted"/>
<name>A0ABY2TJ67_9BACI</name>
<accession>A0ABY2TJ67</accession>